<proteinExistence type="predicted"/>
<gene>
    <name evidence="2" type="ORF">PGUG_04700</name>
</gene>
<dbReference type="EMBL" id="CH408160">
    <property type="protein sequence ID" value="EDK40602.2"/>
    <property type="molecule type" value="Genomic_DNA"/>
</dbReference>
<evidence type="ECO:0000313" key="2">
    <source>
        <dbReference type="EMBL" id="EDK40602.2"/>
    </source>
</evidence>
<evidence type="ECO:0000313" key="3">
    <source>
        <dbReference type="Proteomes" id="UP000001997"/>
    </source>
</evidence>
<organism evidence="2 3">
    <name type="scientific">Meyerozyma guilliermondii (strain ATCC 6260 / CBS 566 / DSM 6381 / JCM 1539 / NBRC 10279 / NRRL Y-324)</name>
    <name type="common">Yeast</name>
    <name type="synonym">Candida guilliermondii</name>
    <dbReference type="NCBI Taxonomy" id="294746"/>
    <lineage>
        <taxon>Eukaryota</taxon>
        <taxon>Fungi</taxon>
        <taxon>Dikarya</taxon>
        <taxon>Ascomycota</taxon>
        <taxon>Saccharomycotina</taxon>
        <taxon>Pichiomycetes</taxon>
        <taxon>Debaryomycetaceae</taxon>
        <taxon>Meyerozyma</taxon>
    </lineage>
</organism>
<dbReference type="GeneID" id="5125063"/>
<feature type="compositionally biased region" description="Basic residues" evidence="1">
    <location>
        <begin position="59"/>
        <end position="70"/>
    </location>
</feature>
<dbReference type="Proteomes" id="UP000001997">
    <property type="component" value="Unassembled WGS sequence"/>
</dbReference>
<feature type="compositionally biased region" description="Polar residues" evidence="1">
    <location>
        <begin position="114"/>
        <end position="123"/>
    </location>
</feature>
<protein>
    <submittedName>
        <fullName evidence="2">Uncharacterized protein</fullName>
    </submittedName>
</protein>
<dbReference type="VEuPathDB" id="FungiDB:PGUG_04700"/>
<reference evidence="2 3" key="1">
    <citation type="journal article" date="2009" name="Nature">
        <title>Evolution of pathogenicity and sexual reproduction in eight Candida genomes.</title>
        <authorList>
            <person name="Butler G."/>
            <person name="Rasmussen M.D."/>
            <person name="Lin M.F."/>
            <person name="Santos M.A."/>
            <person name="Sakthikumar S."/>
            <person name="Munro C.A."/>
            <person name="Rheinbay E."/>
            <person name="Grabherr M."/>
            <person name="Forche A."/>
            <person name="Reedy J.L."/>
            <person name="Agrafioti I."/>
            <person name="Arnaud M.B."/>
            <person name="Bates S."/>
            <person name="Brown A.J."/>
            <person name="Brunke S."/>
            <person name="Costanzo M.C."/>
            <person name="Fitzpatrick D.A."/>
            <person name="de Groot P.W."/>
            <person name="Harris D."/>
            <person name="Hoyer L.L."/>
            <person name="Hube B."/>
            <person name="Klis F.M."/>
            <person name="Kodira C."/>
            <person name="Lennard N."/>
            <person name="Logue M.E."/>
            <person name="Martin R."/>
            <person name="Neiman A.M."/>
            <person name="Nikolaou E."/>
            <person name="Quail M.A."/>
            <person name="Quinn J."/>
            <person name="Santos M.C."/>
            <person name="Schmitzberger F.F."/>
            <person name="Sherlock G."/>
            <person name="Shah P."/>
            <person name="Silverstein K.A."/>
            <person name="Skrzypek M.S."/>
            <person name="Soll D."/>
            <person name="Staggs R."/>
            <person name="Stansfield I."/>
            <person name="Stumpf M.P."/>
            <person name="Sudbery P.E."/>
            <person name="Srikantha T."/>
            <person name="Zeng Q."/>
            <person name="Berman J."/>
            <person name="Berriman M."/>
            <person name="Heitman J."/>
            <person name="Gow N.A."/>
            <person name="Lorenz M.C."/>
            <person name="Birren B.W."/>
            <person name="Kellis M."/>
            <person name="Cuomo C.A."/>
        </authorList>
    </citation>
    <scope>NUCLEOTIDE SEQUENCE [LARGE SCALE GENOMIC DNA]</scope>
    <source>
        <strain evidence="3">ATCC 6260 / CBS 566 / DSM 6381 / JCM 1539 / NBRC 10279 / NRRL Y-324</strain>
    </source>
</reference>
<feature type="region of interest" description="Disordered" evidence="1">
    <location>
        <begin position="42"/>
        <end position="77"/>
    </location>
</feature>
<dbReference type="RefSeq" id="XP_001482745.2">
    <property type="nucleotide sequence ID" value="XM_001482695.1"/>
</dbReference>
<name>A5DN49_PICGU</name>
<dbReference type="HOGENOM" id="CLU_758906_0_0_1"/>
<dbReference type="OrthoDB" id="10464429at2759"/>
<dbReference type="InParanoid" id="A5DN49"/>
<accession>A5DN49</accession>
<dbReference type="KEGG" id="pgu:PGUG_04700"/>
<keyword evidence="3" id="KW-1185">Reference proteome</keyword>
<feature type="compositionally biased region" description="Polar residues" evidence="1">
    <location>
        <begin position="42"/>
        <end position="52"/>
    </location>
</feature>
<evidence type="ECO:0000256" key="1">
    <source>
        <dbReference type="SAM" id="MobiDB-lite"/>
    </source>
</evidence>
<dbReference type="AlphaFoldDB" id="A5DN49"/>
<feature type="region of interest" description="Disordered" evidence="1">
    <location>
        <begin position="105"/>
        <end position="137"/>
    </location>
</feature>
<sequence length="365" mass="41477">MYRFFEKQFVLSKIFWFQQKSSTRNYPRRFLRRYSIWHSSQTRTRMVKSSKNSPDKSQSKKRPRRPKLNSKKQQLPPAKAKVFSDIMNELLLNIVVVEPTACETSVGTDKACGSNPTAPSMSKTPVEPERTQTKSANVENEDQFISETISTKFAFLFRVIEKLIRKGGLLAKKLWQQVERWILAMVKCVVMEVTESARICFDKIIPVRLIQQFQVSLRICDEVRNAEETGTESVILRGQETKLKEPEKRSQIFAEVSQEALEVSIPKDSLTPPNSSLSPAPFSLSTISSRCKTAFEPRSFQLPTMFSITKGGAKLARPIIKVDAAADTYDIELAPKPFLYHYVSNVTANCCKTGISLFKCKSPVK</sequence>